<keyword evidence="1" id="KW-0472">Membrane</keyword>
<dbReference type="Proteomes" id="UP000515220">
    <property type="component" value="Chromosome"/>
</dbReference>
<evidence type="ECO:0000256" key="1">
    <source>
        <dbReference type="SAM" id="Phobius"/>
    </source>
</evidence>
<name>A0A6S6PDZ5_ACEAC</name>
<keyword evidence="1" id="KW-0812">Transmembrane</keyword>
<feature type="transmembrane region" description="Helical" evidence="1">
    <location>
        <begin position="189"/>
        <end position="213"/>
    </location>
</feature>
<gene>
    <name evidence="2" type="ORF">AAJCM20276_17210</name>
</gene>
<dbReference type="PANTHER" id="PTHR34219">
    <property type="entry name" value="IRON-REGULATED INNER MEMBRANE PROTEIN-RELATED"/>
    <property type="match status" value="1"/>
</dbReference>
<dbReference type="Pfam" id="PF03929">
    <property type="entry name" value="PepSY_TM"/>
    <property type="match status" value="1"/>
</dbReference>
<dbReference type="PANTHER" id="PTHR34219:SF4">
    <property type="entry name" value="PEPSY DOMAIN-CONTAINING PROTEIN"/>
    <property type="match status" value="1"/>
</dbReference>
<feature type="transmembrane region" description="Helical" evidence="1">
    <location>
        <begin position="465"/>
        <end position="482"/>
    </location>
</feature>
<evidence type="ECO:0000313" key="3">
    <source>
        <dbReference type="Proteomes" id="UP000515220"/>
    </source>
</evidence>
<feature type="transmembrane region" description="Helical" evidence="1">
    <location>
        <begin position="372"/>
        <end position="390"/>
    </location>
</feature>
<feature type="transmembrane region" description="Helical" evidence="1">
    <location>
        <begin position="21"/>
        <end position="43"/>
    </location>
</feature>
<organism evidence="2 3">
    <name type="scientific">Acetobacter aceti</name>
    <dbReference type="NCBI Taxonomy" id="435"/>
    <lineage>
        <taxon>Bacteria</taxon>
        <taxon>Pseudomonadati</taxon>
        <taxon>Pseudomonadota</taxon>
        <taxon>Alphaproteobacteria</taxon>
        <taxon>Acetobacterales</taxon>
        <taxon>Acetobacteraceae</taxon>
        <taxon>Acetobacter</taxon>
        <taxon>Acetobacter subgen. Acetobacter</taxon>
    </lineage>
</organism>
<evidence type="ECO:0000313" key="2">
    <source>
        <dbReference type="EMBL" id="BCI67097.1"/>
    </source>
</evidence>
<protein>
    <submittedName>
        <fullName evidence="2">Membrane protein</fullName>
    </submittedName>
</protein>
<dbReference type="EMBL" id="AP023326">
    <property type="protein sequence ID" value="BCI67097.1"/>
    <property type="molecule type" value="Genomic_DNA"/>
</dbReference>
<feature type="transmembrane region" description="Helical" evidence="1">
    <location>
        <begin position="330"/>
        <end position="352"/>
    </location>
</feature>
<sequence>MTTPHKQSVPSLRMRMGWLHAWVGFIAGLLLVCIFVTGTMSVFDTELTHWMQPETPYAQPGIPSAEALDKAAAAVTAQEGKKNRIFLSLPSDRDPLLHVTYMDHDVFKSETFHPQTGQSVPLRETVGGLFFFSFHYTLYMGRMFGVIFVQVLAVGMLVTLGSGVIIHLKALLPNLVAFRPQSSSPRPWIDAHVIAAVLFLPFMFMIAYTGVLIHANRFFPNTAIERPNRDGPGRNGHHQMPSLPPLAPLLADAAETFGADRLGFIQFSPKTVTVVRADNTKIGISRDHIDYDRVTGERIGLVSKNSPAARTSQFLSGLHMARWAPVPMRWLYFISGCAGYLMFATGLVMFLIKRRRTASRKNSLPMEIAEGLALGTVLGMPLACAGVLWMNRLLPADLPARVTIEGSTLFVLWGALTVHALGRAFGRKVMKGWIEQSSLLSLLLCLLPVLDLATRWKWIAGQDQTVYAAVDLTAVVLGLLALRLSVVLRRKTGATASLSGPSFSKEIVS</sequence>
<accession>A0A6S6PDZ5</accession>
<proteinExistence type="predicted"/>
<feature type="transmembrane region" description="Helical" evidence="1">
    <location>
        <begin position="438"/>
        <end position="459"/>
    </location>
</feature>
<feature type="transmembrane region" description="Helical" evidence="1">
    <location>
        <begin position="410"/>
        <end position="426"/>
    </location>
</feature>
<reference evidence="2 3" key="1">
    <citation type="submission" date="2020-07" db="EMBL/GenBank/DDBJ databases">
        <title>Complete Genome Sequence of an acetic acid bacterium, Acetobacter aceti JCM20276.</title>
        <authorList>
            <person name="Hirose Y."/>
            <person name="Mihara H."/>
        </authorList>
    </citation>
    <scope>NUCLEOTIDE SEQUENCE [LARGE SCALE GENOMIC DNA]</scope>
    <source>
        <strain evidence="2 3">JCM20276</strain>
    </source>
</reference>
<dbReference type="AlphaFoldDB" id="A0A6S6PDZ5"/>
<keyword evidence="1" id="KW-1133">Transmembrane helix</keyword>
<feature type="transmembrane region" description="Helical" evidence="1">
    <location>
        <begin position="143"/>
        <end position="168"/>
    </location>
</feature>
<dbReference type="RefSeq" id="WP_232091923.1">
    <property type="nucleotide sequence ID" value="NZ_AP023326.1"/>
</dbReference>
<dbReference type="InterPro" id="IPR005625">
    <property type="entry name" value="PepSY-ass_TM"/>
</dbReference>